<feature type="compositionally biased region" description="Low complexity" evidence="1">
    <location>
        <begin position="114"/>
        <end position="125"/>
    </location>
</feature>
<keyword evidence="2" id="KW-1133">Transmembrane helix</keyword>
<reference evidence="4 5" key="1">
    <citation type="submission" date="2024-02" db="EMBL/GenBank/DDBJ databases">
        <title>De novo assembly and annotation of 12 fungi associated with fruit tree decline syndrome in Ontario, Canada.</title>
        <authorList>
            <person name="Sulman M."/>
            <person name="Ellouze W."/>
            <person name="Ilyukhin E."/>
        </authorList>
    </citation>
    <scope>NUCLEOTIDE SEQUENCE [LARGE SCALE GENOMIC DNA]</scope>
    <source>
        <strain evidence="4 5">M11/M66-122</strain>
    </source>
</reference>
<dbReference type="Proteomes" id="UP001320420">
    <property type="component" value="Unassembled WGS sequence"/>
</dbReference>
<dbReference type="Pfam" id="PF24808">
    <property type="entry name" value="DUF7707"/>
    <property type="match status" value="1"/>
</dbReference>
<feature type="compositionally biased region" description="Polar residues" evidence="1">
    <location>
        <begin position="210"/>
        <end position="219"/>
    </location>
</feature>
<dbReference type="EMBL" id="JAKJXP020000006">
    <property type="protein sequence ID" value="KAK7756495.1"/>
    <property type="molecule type" value="Genomic_DNA"/>
</dbReference>
<gene>
    <name evidence="4" type="ORF">SLS62_001329</name>
</gene>
<comment type="caution">
    <text evidence="4">The sequence shown here is derived from an EMBL/GenBank/DDBJ whole genome shotgun (WGS) entry which is preliminary data.</text>
</comment>
<dbReference type="PANTHER" id="PTHR38118">
    <property type="entry name" value="ANCHORED CELL WALL PROTEIN 11-RELATED"/>
    <property type="match status" value="1"/>
</dbReference>
<keyword evidence="5" id="KW-1185">Reference proteome</keyword>
<dbReference type="AlphaFoldDB" id="A0AAN9UW06"/>
<keyword evidence="2" id="KW-0812">Transmembrane</keyword>
<protein>
    <recommendedName>
        <fullName evidence="3">DUF7707 domain-containing protein</fullName>
    </recommendedName>
</protein>
<dbReference type="InterPro" id="IPR056124">
    <property type="entry name" value="DUF7707"/>
</dbReference>
<feature type="region of interest" description="Disordered" evidence="1">
    <location>
        <begin position="87"/>
        <end position="145"/>
    </location>
</feature>
<evidence type="ECO:0000313" key="4">
    <source>
        <dbReference type="EMBL" id="KAK7756495.1"/>
    </source>
</evidence>
<keyword evidence="2" id="KW-0472">Membrane</keyword>
<proteinExistence type="predicted"/>
<evidence type="ECO:0000256" key="2">
    <source>
        <dbReference type="SAM" id="Phobius"/>
    </source>
</evidence>
<name>A0AAN9UW06_9PEZI</name>
<feature type="domain" description="DUF7707" evidence="3">
    <location>
        <begin position="26"/>
        <end position="88"/>
    </location>
</feature>
<evidence type="ECO:0000256" key="1">
    <source>
        <dbReference type="SAM" id="MobiDB-lite"/>
    </source>
</evidence>
<feature type="region of interest" description="Disordered" evidence="1">
    <location>
        <begin position="174"/>
        <end position="238"/>
    </location>
</feature>
<dbReference type="PANTHER" id="PTHR38118:SF2">
    <property type="entry name" value="CDP-ALCOHOL PHOSPHATIDYLTRANSFERASE PROTEIN"/>
    <property type="match status" value="1"/>
</dbReference>
<sequence length="275" mass="29132">MTKSLAARPSVVTRGLVPIRVTISVQNTLDYACKCGNGTAPGLQYYTMTMPTYICDESYRLCHGAAGGDAESEKACDEDIKSQCGTLDQSTLGQKEDSDATKTAGSTTTGGGAASTTPSATDASSEPPNESNPDGDESSESKSPGTKIGIAVAGFVCGSLVLAGVAYVFYRRGRNNNNGRADAKHGSRLSDPARPFEKLDSDGDGWSSYELDTTTTTQRPAEMPVPPSPAAFRRSRPEVAELDSPKVFVAELDDTSLYRDGPKTVSEREDGKFRM</sequence>
<evidence type="ECO:0000259" key="3">
    <source>
        <dbReference type="Pfam" id="PF24808"/>
    </source>
</evidence>
<feature type="transmembrane region" description="Helical" evidence="2">
    <location>
        <begin position="148"/>
        <end position="170"/>
    </location>
</feature>
<accession>A0AAN9UW06</accession>
<organism evidence="4 5">
    <name type="scientific">Diatrype stigma</name>
    <dbReference type="NCBI Taxonomy" id="117547"/>
    <lineage>
        <taxon>Eukaryota</taxon>
        <taxon>Fungi</taxon>
        <taxon>Dikarya</taxon>
        <taxon>Ascomycota</taxon>
        <taxon>Pezizomycotina</taxon>
        <taxon>Sordariomycetes</taxon>
        <taxon>Xylariomycetidae</taxon>
        <taxon>Xylariales</taxon>
        <taxon>Diatrypaceae</taxon>
        <taxon>Diatrype</taxon>
    </lineage>
</organism>
<evidence type="ECO:0000313" key="5">
    <source>
        <dbReference type="Proteomes" id="UP001320420"/>
    </source>
</evidence>